<keyword evidence="2" id="KW-1185">Reference proteome</keyword>
<sequence>MSDVTVTRNAEQSRYEAHIDGELAGFTHYTQQDDVVVMDHTETEDGFTGRGVAGQVVKYALDDLAGQGATVRPTCPFVASWLDKHPDHPIPVQQVDHEQQDGRQQG</sequence>
<protein>
    <submittedName>
        <fullName evidence="1">Uncharacterized protein</fullName>
    </submittedName>
</protein>
<reference evidence="1 2" key="1">
    <citation type="journal article" date="2013" name="BMC Genomics">
        <title>Comparative genomics reveals distinct host-interacting traits of three major human-associated propionibacteria.</title>
        <authorList>
            <person name="Mak T.N."/>
            <person name="Schmid M."/>
            <person name="Brzuszkiewicz E."/>
            <person name="Zeng G."/>
            <person name="Meyer R."/>
            <person name="Sfanos K.S."/>
            <person name="Brinkmann V."/>
            <person name="Meyer T.F."/>
            <person name="Bruggemann H."/>
        </authorList>
    </citation>
    <scope>NUCLEOTIDE SEQUENCE [LARGE SCALE GENOMIC DNA]</scope>
    <source>
        <strain evidence="1 2">TM11</strain>
    </source>
</reference>
<comment type="caution">
    <text evidence="1">The sequence shown here is derived from an EMBL/GenBank/DDBJ whole genome shotgun (WGS) entry which is preliminary data.</text>
</comment>
<dbReference type="Proteomes" id="UP000053711">
    <property type="component" value="Unassembled WGS sequence"/>
</dbReference>
<accession>A0ACB4UQE4</accession>
<evidence type="ECO:0000313" key="1">
    <source>
        <dbReference type="EMBL" id="ERF67513.1"/>
    </source>
</evidence>
<gene>
    <name evidence="1" type="ORF">H640_02420</name>
</gene>
<proteinExistence type="predicted"/>
<name>A0ACB4UQE4_9ACTN</name>
<organism evidence="1 2">
    <name type="scientific">Cutibacterium granulosum TM11</name>
    <dbReference type="NCBI Taxonomy" id="1292373"/>
    <lineage>
        <taxon>Bacteria</taxon>
        <taxon>Bacillati</taxon>
        <taxon>Actinomycetota</taxon>
        <taxon>Actinomycetes</taxon>
        <taxon>Propionibacteriales</taxon>
        <taxon>Propionibacteriaceae</taxon>
        <taxon>Cutibacterium</taxon>
    </lineage>
</organism>
<evidence type="ECO:0000313" key="2">
    <source>
        <dbReference type="Proteomes" id="UP000053711"/>
    </source>
</evidence>
<dbReference type="EMBL" id="AOST01000025">
    <property type="protein sequence ID" value="ERF67513.1"/>
    <property type="molecule type" value="Genomic_DNA"/>
</dbReference>